<dbReference type="Pfam" id="PF00126">
    <property type="entry name" value="HTH_1"/>
    <property type="match status" value="1"/>
</dbReference>
<dbReference type="GO" id="GO:0003700">
    <property type="term" value="F:DNA-binding transcription factor activity"/>
    <property type="evidence" value="ECO:0007669"/>
    <property type="project" value="InterPro"/>
</dbReference>
<gene>
    <name evidence="6" type="ORF">METZ01_LOCUS35284</name>
</gene>
<dbReference type="PANTHER" id="PTHR30126:SF97">
    <property type="entry name" value="HTH-TYPE TRANSCRIPTIONAL REGULATOR ABGR"/>
    <property type="match status" value="1"/>
</dbReference>
<dbReference type="PROSITE" id="PS50931">
    <property type="entry name" value="HTH_LYSR"/>
    <property type="match status" value="1"/>
</dbReference>
<dbReference type="SUPFAM" id="SSF46785">
    <property type="entry name" value="Winged helix' DNA-binding domain"/>
    <property type="match status" value="1"/>
</dbReference>
<dbReference type="Gene3D" id="1.10.10.10">
    <property type="entry name" value="Winged helix-like DNA-binding domain superfamily/Winged helix DNA-binding domain"/>
    <property type="match status" value="1"/>
</dbReference>
<feature type="domain" description="HTH lysR-type" evidence="5">
    <location>
        <begin position="10"/>
        <end position="64"/>
    </location>
</feature>
<dbReference type="InterPro" id="IPR036390">
    <property type="entry name" value="WH_DNA-bd_sf"/>
</dbReference>
<dbReference type="InterPro" id="IPR005119">
    <property type="entry name" value="LysR_subst-bd"/>
</dbReference>
<keyword evidence="3" id="KW-0238">DNA-binding</keyword>
<dbReference type="EMBL" id="UINC01001506">
    <property type="protein sequence ID" value="SUZ82430.1"/>
    <property type="molecule type" value="Genomic_DNA"/>
</dbReference>
<name>A0A381QTI9_9ZZZZ</name>
<dbReference type="Pfam" id="PF03466">
    <property type="entry name" value="LysR_substrate"/>
    <property type="match status" value="1"/>
</dbReference>
<evidence type="ECO:0000256" key="4">
    <source>
        <dbReference type="ARBA" id="ARBA00023163"/>
    </source>
</evidence>
<organism evidence="6">
    <name type="scientific">marine metagenome</name>
    <dbReference type="NCBI Taxonomy" id="408172"/>
    <lineage>
        <taxon>unclassified sequences</taxon>
        <taxon>metagenomes</taxon>
        <taxon>ecological metagenomes</taxon>
    </lineage>
</organism>
<dbReference type="Gene3D" id="3.40.190.10">
    <property type="entry name" value="Periplasmic binding protein-like II"/>
    <property type="match status" value="2"/>
</dbReference>
<keyword evidence="2" id="KW-0805">Transcription regulation</keyword>
<dbReference type="GO" id="GO:0000976">
    <property type="term" value="F:transcription cis-regulatory region binding"/>
    <property type="evidence" value="ECO:0007669"/>
    <property type="project" value="TreeGrafter"/>
</dbReference>
<dbReference type="PANTHER" id="PTHR30126">
    <property type="entry name" value="HTH-TYPE TRANSCRIPTIONAL REGULATOR"/>
    <property type="match status" value="1"/>
</dbReference>
<dbReference type="InterPro" id="IPR036388">
    <property type="entry name" value="WH-like_DNA-bd_sf"/>
</dbReference>
<comment type="similarity">
    <text evidence="1">Belongs to the LysR transcriptional regulatory family.</text>
</comment>
<proteinExistence type="inferred from homology"/>
<reference evidence="6" key="1">
    <citation type="submission" date="2018-05" db="EMBL/GenBank/DDBJ databases">
        <authorList>
            <person name="Lanie J.A."/>
            <person name="Ng W.-L."/>
            <person name="Kazmierczak K.M."/>
            <person name="Andrzejewski T.M."/>
            <person name="Davidsen T.M."/>
            <person name="Wayne K.J."/>
            <person name="Tettelin H."/>
            <person name="Glass J.I."/>
            <person name="Rusch D."/>
            <person name="Podicherti R."/>
            <person name="Tsui H.-C.T."/>
            <person name="Winkler M.E."/>
        </authorList>
    </citation>
    <scope>NUCLEOTIDE SEQUENCE</scope>
</reference>
<evidence type="ECO:0000256" key="1">
    <source>
        <dbReference type="ARBA" id="ARBA00009437"/>
    </source>
</evidence>
<dbReference type="InterPro" id="IPR000847">
    <property type="entry name" value="LysR_HTH_N"/>
</dbReference>
<dbReference type="CDD" id="cd05466">
    <property type="entry name" value="PBP2_LTTR_substrate"/>
    <property type="match status" value="1"/>
</dbReference>
<evidence type="ECO:0000256" key="3">
    <source>
        <dbReference type="ARBA" id="ARBA00023125"/>
    </source>
</evidence>
<dbReference type="AlphaFoldDB" id="A0A381QTI9"/>
<evidence type="ECO:0000313" key="6">
    <source>
        <dbReference type="EMBL" id="SUZ82430.1"/>
    </source>
</evidence>
<evidence type="ECO:0000259" key="5">
    <source>
        <dbReference type="PROSITE" id="PS50931"/>
    </source>
</evidence>
<sequence>MANTPTLPNLTVQQLEYLVAVAAAPTRAAAAARVGVTPSALTQGLAELERRVGVPLFERHGRLTRLRPQAGEVLAHARRVVAETRDLARWAEARRTGTAGAVRLGAIDAVAVHHRAETVRSHRRAHPDLDLRLTVAPSGSLLDALRVGDLDLVVCVEPSDPAEGIDTVLCLEEPLHAYAPDGAAGGPPEEWGPWVTYPTGSHTRGVIAAGLTVLGAPFEVVAESNQPDVLREMVRLGMGWSVLPEAQAEAGPEPLARVRRRPIGVRRLVVARRSGAPPDPAVDGLADVLVSG</sequence>
<evidence type="ECO:0000256" key="2">
    <source>
        <dbReference type="ARBA" id="ARBA00023015"/>
    </source>
</evidence>
<keyword evidence="4" id="KW-0804">Transcription</keyword>
<dbReference type="SUPFAM" id="SSF53850">
    <property type="entry name" value="Periplasmic binding protein-like II"/>
    <property type="match status" value="1"/>
</dbReference>
<accession>A0A381QTI9</accession>
<protein>
    <recommendedName>
        <fullName evidence="5">HTH lysR-type domain-containing protein</fullName>
    </recommendedName>
</protein>